<feature type="domain" description="Glucose-methanol-choline oxidoreductase N-terminal" evidence="8">
    <location>
        <begin position="267"/>
        <end position="281"/>
    </location>
</feature>
<dbReference type="Gene3D" id="3.50.50.60">
    <property type="entry name" value="FAD/NAD(P)-binding domain"/>
    <property type="match status" value="1"/>
</dbReference>
<dbReference type="InterPro" id="IPR036188">
    <property type="entry name" value="FAD/NAD-bd_sf"/>
</dbReference>
<dbReference type="PIRSF" id="PIRSF000137">
    <property type="entry name" value="Alcohol_oxidase"/>
    <property type="match status" value="1"/>
</dbReference>
<comment type="caution">
    <text evidence="9">The sequence shown here is derived from an EMBL/GenBank/DDBJ whole genome shotgun (WGS) entry which is preliminary data.</text>
</comment>
<dbReference type="RefSeq" id="WP_065119781.1">
    <property type="nucleotide sequence ID" value="NZ_LZKQ01000055.1"/>
</dbReference>
<dbReference type="InterPro" id="IPR000172">
    <property type="entry name" value="GMC_OxRdtase_N"/>
</dbReference>
<evidence type="ECO:0000256" key="4">
    <source>
        <dbReference type="ARBA" id="ARBA00022827"/>
    </source>
</evidence>
<dbReference type="PROSITE" id="PS00623">
    <property type="entry name" value="GMC_OXRED_1"/>
    <property type="match status" value="1"/>
</dbReference>
<comment type="similarity">
    <text evidence="2 6">Belongs to the GMC oxidoreductase family.</text>
</comment>
<evidence type="ECO:0000256" key="6">
    <source>
        <dbReference type="RuleBase" id="RU003968"/>
    </source>
</evidence>
<feature type="domain" description="Glucose-methanol-choline oxidoreductase N-terminal" evidence="7">
    <location>
        <begin position="90"/>
        <end position="113"/>
    </location>
</feature>
<dbReference type="GO" id="GO:0016614">
    <property type="term" value="F:oxidoreductase activity, acting on CH-OH group of donors"/>
    <property type="evidence" value="ECO:0007669"/>
    <property type="project" value="InterPro"/>
</dbReference>
<dbReference type="Proteomes" id="UP000093795">
    <property type="component" value="Unassembled WGS sequence"/>
</dbReference>
<dbReference type="SUPFAM" id="SSF54373">
    <property type="entry name" value="FAD-linked reductases, C-terminal domain"/>
    <property type="match status" value="1"/>
</dbReference>
<comment type="cofactor">
    <cofactor evidence="1 5">
        <name>FAD</name>
        <dbReference type="ChEBI" id="CHEBI:57692"/>
    </cofactor>
</comment>
<dbReference type="OrthoDB" id="9785276at2"/>
<evidence type="ECO:0000256" key="2">
    <source>
        <dbReference type="ARBA" id="ARBA00010790"/>
    </source>
</evidence>
<gene>
    <name evidence="9" type="ORF">A9X01_13675</name>
</gene>
<organism evidence="9 10">
    <name type="scientific">Mycobacterium asiaticum</name>
    <dbReference type="NCBI Taxonomy" id="1790"/>
    <lineage>
        <taxon>Bacteria</taxon>
        <taxon>Bacillati</taxon>
        <taxon>Actinomycetota</taxon>
        <taxon>Actinomycetes</taxon>
        <taxon>Mycobacteriales</taxon>
        <taxon>Mycobacteriaceae</taxon>
        <taxon>Mycobacterium</taxon>
    </lineage>
</organism>
<name>A0A1A3CT19_MYCAS</name>
<dbReference type="Gene3D" id="3.30.560.10">
    <property type="entry name" value="Glucose Oxidase, domain 3"/>
    <property type="match status" value="1"/>
</dbReference>
<dbReference type="SUPFAM" id="SSF51905">
    <property type="entry name" value="FAD/NAD(P)-binding domain"/>
    <property type="match status" value="1"/>
</dbReference>
<dbReference type="PANTHER" id="PTHR11552:SF147">
    <property type="entry name" value="CHOLINE DEHYDROGENASE, MITOCHONDRIAL"/>
    <property type="match status" value="1"/>
</dbReference>
<evidence type="ECO:0000259" key="7">
    <source>
        <dbReference type="PROSITE" id="PS00623"/>
    </source>
</evidence>
<dbReference type="EMBL" id="LZKQ01000055">
    <property type="protein sequence ID" value="OBI89527.1"/>
    <property type="molecule type" value="Genomic_DNA"/>
</dbReference>
<dbReference type="PANTHER" id="PTHR11552">
    <property type="entry name" value="GLUCOSE-METHANOL-CHOLINE GMC OXIDOREDUCTASE"/>
    <property type="match status" value="1"/>
</dbReference>
<proteinExistence type="inferred from homology"/>
<dbReference type="PROSITE" id="PS00624">
    <property type="entry name" value="GMC_OXRED_2"/>
    <property type="match status" value="1"/>
</dbReference>
<feature type="binding site" evidence="5">
    <location>
        <position position="232"/>
    </location>
    <ligand>
        <name>FAD</name>
        <dbReference type="ChEBI" id="CHEBI:57692"/>
    </ligand>
</feature>
<dbReference type="AlphaFoldDB" id="A0A1A3CT19"/>
<evidence type="ECO:0000313" key="10">
    <source>
        <dbReference type="Proteomes" id="UP000093795"/>
    </source>
</evidence>
<protein>
    <submittedName>
        <fullName evidence="9">Oxidoreductase</fullName>
    </submittedName>
</protein>
<sequence length="535" mass="57956">MAEPRGILAGELRYDFIVCGSGTAGSVVAGRLAECPGVRVLLLEAGGSDVSPTVAMARQWPLNLATALDWNFHTMPSNSVNGRSLQMSMGRGLGGGSSINAMIWSRGHRSDWDHFAEESGDRAWSYESVLDIYRRVEDWQGAPEPRYRGSGGRIFVQSAPNPHPIAYAMLDSTKSLDLPIFDSPNAEMMERPGGAAITDLLVRGDVRKSIARAYLMPQLGRPQLTVLTDATVTRMTTVGTCVTGVEFLHGGDLYRAEAGREVVLSLGSVHTPKLLMQSGIGDQAQLHQHGIPVVAHLPGVGQNLQDHVRFDCVWESEEAITPHNNGVEATYFWRSDPGLDCPDIQTCQAQFPTSSSVENTKRFPLPQAGWNLSPALVQPKSRGEIRLTGPNPQDPVEIHARLLSHPDDVEAAVTAIELARAIGNSAELRPFTKREVMPGPLKGVDMRRFVRDAASTCWNPSGTAKMGRDPLAVVDGSLKVYGVERLRVADASVLPRITSGGTQAPCVIVGERAVECLRREYGLSAPAQHRAYAFS</sequence>
<reference evidence="9 10" key="1">
    <citation type="submission" date="2016-06" db="EMBL/GenBank/DDBJ databases">
        <authorList>
            <person name="Kjaerup R.B."/>
            <person name="Dalgaard T.S."/>
            <person name="Juul-Madsen H.R."/>
        </authorList>
    </citation>
    <scope>NUCLEOTIDE SEQUENCE [LARGE SCALE GENOMIC DNA]</scope>
    <source>
        <strain evidence="9 10">1081914.2</strain>
    </source>
</reference>
<dbReference type="GO" id="GO:0050660">
    <property type="term" value="F:flavin adenine dinucleotide binding"/>
    <property type="evidence" value="ECO:0007669"/>
    <property type="project" value="InterPro"/>
</dbReference>
<dbReference type="InterPro" id="IPR012132">
    <property type="entry name" value="GMC_OxRdtase"/>
</dbReference>
<evidence type="ECO:0000256" key="5">
    <source>
        <dbReference type="PIRSR" id="PIRSR000137-2"/>
    </source>
</evidence>
<accession>A0A1A3CT19</accession>
<dbReference type="InterPro" id="IPR007867">
    <property type="entry name" value="GMC_OxRtase_C"/>
</dbReference>
<evidence type="ECO:0000259" key="8">
    <source>
        <dbReference type="PROSITE" id="PS00624"/>
    </source>
</evidence>
<dbReference type="Pfam" id="PF00732">
    <property type="entry name" value="GMC_oxred_N"/>
    <property type="match status" value="1"/>
</dbReference>
<evidence type="ECO:0000256" key="3">
    <source>
        <dbReference type="ARBA" id="ARBA00022630"/>
    </source>
</evidence>
<evidence type="ECO:0000313" key="9">
    <source>
        <dbReference type="EMBL" id="OBI89527.1"/>
    </source>
</evidence>
<keyword evidence="3 6" id="KW-0285">Flavoprotein</keyword>
<dbReference type="STRING" id="1790.A5645_03145"/>
<dbReference type="Pfam" id="PF05199">
    <property type="entry name" value="GMC_oxred_C"/>
    <property type="match status" value="1"/>
</dbReference>
<keyword evidence="4 5" id="KW-0274">FAD</keyword>
<evidence type="ECO:0000256" key="1">
    <source>
        <dbReference type="ARBA" id="ARBA00001974"/>
    </source>
</evidence>